<evidence type="ECO:0000259" key="1">
    <source>
        <dbReference type="Pfam" id="PF03771"/>
    </source>
</evidence>
<feature type="domain" description="DUF317" evidence="1">
    <location>
        <begin position="59"/>
        <end position="115"/>
    </location>
</feature>
<comment type="caution">
    <text evidence="2">The sequence shown here is derived from an EMBL/GenBank/DDBJ whole genome shotgun (WGS) entry which is preliminary data.</text>
</comment>
<dbReference type="EMBL" id="BAABAJ010000003">
    <property type="protein sequence ID" value="GAA3904419.1"/>
    <property type="molecule type" value="Genomic_DNA"/>
</dbReference>
<accession>A0ABP7LLS0</accession>
<reference evidence="3" key="1">
    <citation type="journal article" date="2019" name="Int. J. Syst. Evol. Microbiol.">
        <title>The Global Catalogue of Microorganisms (GCM) 10K type strain sequencing project: providing services to taxonomists for standard genome sequencing and annotation.</title>
        <authorList>
            <consortium name="The Broad Institute Genomics Platform"/>
            <consortium name="The Broad Institute Genome Sequencing Center for Infectious Disease"/>
            <person name="Wu L."/>
            <person name="Ma J."/>
        </authorList>
    </citation>
    <scope>NUCLEOTIDE SEQUENCE [LARGE SCALE GENOMIC DNA]</scope>
    <source>
        <strain evidence="3">JCM 16956</strain>
    </source>
</reference>
<protein>
    <submittedName>
        <fullName evidence="2">DUF317 domain-containing protein</fullName>
    </submittedName>
</protein>
<dbReference type="Pfam" id="PF03771">
    <property type="entry name" value="SPDY"/>
    <property type="match status" value="1"/>
</dbReference>
<name>A0ABP7LLS0_9ACTN</name>
<gene>
    <name evidence="2" type="ORF">GCM10022244_13270</name>
</gene>
<dbReference type="RefSeq" id="WP_345279810.1">
    <property type="nucleotide sequence ID" value="NZ_BAABAJ010000003.1"/>
</dbReference>
<organism evidence="2 3">
    <name type="scientific">Streptomyces gulbargensis</name>
    <dbReference type="NCBI Taxonomy" id="364901"/>
    <lineage>
        <taxon>Bacteria</taxon>
        <taxon>Bacillati</taxon>
        <taxon>Actinomycetota</taxon>
        <taxon>Actinomycetes</taxon>
        <taxon>Kitasatosporales</taxon>
        <taxon>Streptomycetaceae</taxon>
        <taxon>Streptomyces</taxon>
    </lineage>
</organism>
<proteinExistence type="predicted"/>
<sequence>MPVTLELRSAGFRTTVEELRLHNWLLGPGQPSDVIDIFPAANGDFKFVVDDRADTHIASADGRFYLGWFPSGRPDAEHEGWVLAVTGTARTPGYKITFCPETPARLVAATVSEVLATAVRL</sequence>
<dbReference type="Proteomes" id="UP001501000">
    <property type="component" value="Unassembled WGS sequence"/>
</dbReference>
<evidence type="ECO:0000313" key="2">
    <source>
        <dbReference type="EMBL" id="GAA3904419.1"/>
    </source>
</evidence>
<evidence type="ECO:0000313" key="3">
    <source>
        <dbReference type="Proteomes" id="UP001501000"/>
    </source>
</evidence>
<keyword evidence="3" id="KW-1185">Reference proteome</keyword>
<dbReference type="InterPro" id="IPR005523">
    <property type="entry name" value="DUF317_SPDY"/>
</dbReference>